<dbReference type="AlphaFoldDB" id="A0A4R2FGE5"/>
<protein>
    <submittedName>
        <fullName evidence="4">NAD(P)-dependent dehydrogenase (Short-subunit alcohol dehydrogenase family)</fullName>
    </submittedName>
</protein>
<comment type="caution">
    <text evidence="4">The sequence shown here is derived from an EMBL/GenBank/DDBJ whole genome shotgun (WGS) entry which is preliminary data.</text>
</comment>
<comment type="similarity">
    <text evidence="1 2">Belongs to the short-chain dehydrogenases/reductases (SDR) family.</text>
</comment>
<dbReference type="InterPro" id="IPR036291">
    <property type="entry name" value="NAD(P)-bd_dom_sf"/>
</dbReference>
<evidence type="ECO:0000259" key="3">
    <source>
        <dbReference type="SMART" id="SM00822"/>
    </source>
</evidence>
<organism evidence="4 5">
    <name type="scientific">Shewanella fodinae</name>
    <dbReference type="NCBI Taxonomy" id="552357"/>
    <lineage>
        <taxon>Bacteria</taxon>
        <taxon>Pseudomonadati</taxon>
        <taxon>Pseudomonadota</taxon>
        <taxon>Gammaproteobacteria</taxon>
        <taxon>Alteromonadales</taxon>
        <taxon>Shewanellaceae</taxon>
        <taxon>Shewanella</taxon>
    </lineage>
</organism>
<gene>
    <name evidence="4" type="ORF">EDC91_10279</name>
</gene>
<dbReference type="InterPro" id="IPR050259">
    <property type="entry name" value="SDR"/>
</dbReference>
<accession>A0A4R2FGE5</accession>
<keyword evidence="5" id="KW-1185">Reference proteome</keyword>
<dbReference type="Gene3D" id="3.40.50.720">
    <property type="entry name" value="NAD(P)-binding Rossmann-like Domain"/>
    <property type="match status" value="1"/>
</dbReference>
<evidence type="ECO:0000256" key="1">
    <source>
        <dbReference type="ARBA" id="ARBA00006484"/>
    </source>
</evidence>
<reference evidence="4 5" key="1">
    <citation type="submission" date="2019-03" db="EMBL/GenBank/DDBJ databases">
        <title>Freshwater and sediment microbial communities from various areas in North America, analyzing microbe dynamics in response to fracking.</title>
        <authorList>
            <person name="Lamendella R."/>
        </authorList>
    </citation>
    <scope>NUCLEOTIDE SEQUENCE [LARGE SCALE GENOMIC DNA]</scope>
    <source>
        <strain evidence="4 5">74A</strain>
    </source>
</reference>
<dbReference type="PANTHER" id="PTHR42879">
    <property type="entry name" value="3-OXOACYL-(ACYL-CARRIER-PROTEIN) REDUCTASE"/>
    <property type="match status" value="1"/>
</dbReference>
<dbReference type="InterPro" id="IPR002347">
    <property type="entry name" value="SDR_fam"/>
</dbReference>
<dbReference type="SUPFAM" id="SSF51735">
    <property type="entry name" value="NAD(P)-binding Rossmann-fold domains"/>
    <property type="match status" value="1"/>
</dbReference>
<dbReference type="EMBL" id="SLWF01000002">
    <property type="protein sequence ID" value="TCN90167.1"/>
    <property type="molecule type" value="Genomic_DNA"/>
</dbReference>
<dbReference type="PRINTS" id="PR00081">
    <property type="entry name" value="GDHRDH"/>
</dbReference>
<proteinExistence type="inferred from homology"/>
<dbReference type="Pfam" id="PF00106">
    <property type="entry name" value="adh_short"/>
    <property type="match status" value="1"/>
</dbReference>
<dbReference type="Proteomes" id="UP000294832">
    <property type="component" value="Unassembled WGS sequence"/>
</dbReference>
<sequence length="264" mass="27896">MDIRLDGKRALVTASSGGIGFAIAKELAASGAEIVLNGRSEKTVNAAKERLLRDYPNASIIAAVADLSNANGCDILCTQVPTVDILVNNAGIYGPEDFFETSDDTWERYWQTNVMSGVRLARAYLPAMQQQGWGRVVFISSESALNIPADMVHYGVSKTAQLALARGLAKRLAGSGVTVNSVLPGPTISDGFESMMAEEMARTGKSIDTLAKEFVMGNRPSSVIQRAATVEEVANMVVYVCSTQASATSGAALRVDGGVVDDIV</sequence>
<feature type="domain" description="Ketoreductase" evidence="3">
    <location>
        <begin position="8"/>
        <end position="191"/>
    </location>
</feature>
<dbReference type="SMART" id="SM00822">
    <property type="entry name" value="PKS_KR"/>
    <property type="match status" value="1"/>
</dbReference>
<dbReference type="RefSeq" id="WP_133037596.1">
    <property type="nucleotide sequence ID" value="NZ_BMXW01000001.1"/>
</dbReference>
<evidence type="ECO:0000313" key="4">
    <source>
        <dbReference type="EMBL" id="TCN90167.1"/>
    </source>
</evidence>
<name>A0A4R2FGE5_9GAMM</name>
<dbReference type="PRINTS" id="PR00080">
    <property type="entry name" value="SDRFAMILY"/>
</dbReference>
<evidence type="ECO:0000313" key="5">
    <source>
        <dbReference type="Proteomes" id="UP000294832"/>
    </source>
</evidence>
<dbReference type="InterPro" id="IPR057326">
    <property type="entry name" value="KR_dom"/>
</dbReference>
<dbReference type="FunFam" id="3.40.50.720:FF:000084">
    <property type="entry name" value="Short-chain dehydrogenase reductase"/>
    <property type="match status" value="1"/>
</dbReference>
<evidence type="ECO:0000256" key="2">
    <source>
        <dbReference type="RuleBase" id="RU000363"/>
    </source>
</evidence>
<dbReference type="OrthoDB" id="9786435at2"/>